<dbReference type="GO" id="GO:0008017">
    <property type="term" value="F:microtubule binding"/>
    <property type="evidence" value="ECO:0007669"/>
    <property type="project" value="InterPro"/>
</dbReference>
<reference evidence="10" key="1">
    <citation type="journal article" date="2016" name="Nature">
        <title>Genome evolution in the allotetraploid frog Xenopus laevis.</title>
        <authorList>
            <person name="Session A.M."/>
            <person name="Uno Y."/>
            <person name="Kwon T."/>
            <person name="Chapman J.A."/>
            <person name="Toyoda A."/>
            <person name="Takahashi S."/>
            <person name="Fukui A."/>
            <person name="Hikosaka A."/>
            <person name="Suzuki A."/>
            <person name="Kondo M."/>
            <person name="van Heeringen S.J."/>
            <person name="Quigley I."/>
            <person name="Heinz S."/>
            <person name="Ogino H."/>
            <person name="Ochi H."/>
            <person name="Hellsten U."/>
            <person name="Lyons J.B."/>
            <person name="Simakov O."/>
            <person name="Putnam N."/>
            <person name="Stites J."/>
            <person name="Kuroki Y."/>
            <person name="Tanaka T."/>
            <person name="Michiue T."/>
            <person name="Watanabe M."/>
            <person name="Bogdanovic O."/>
            <person name="Lister R."/>
            <person name="Georgiou G."/>
            <person name="Paranjpe S.S."/>
            <person name="van Kruijsbergen I."/>
            <person name="Shu S."/>
            <person name="Carlson J."/>
            <person name="Kinoshita T."/>
            <person name="Ohta Y."/>
            <person name="Mawaribuchi S."/>
            <person name="Jenkins J."/>
            <person name="Grimwood J."/>
            <person name="Schmutz J."/>
            <person name="Mitros T."/>
            <person name="Mozaffari S.V."/>
            <person name="Suzuki Y."/>
            <person name="Haramoto Y."/>
            <person name="Yamamoto T.S."/>
            <person name="Takagi C."/>
            <person name="Heald R."/>
            <person name="Miller K."/>
            <person name="Haudenschild C."/>
            <person name="Kitzman J."/>
            <person name="Nakayama T."/>
            <person name="Izutsu Y."/>
            <person name="Robert J."/>
            <person name="Fortriede J."/>
            <person name="Burns K."/>
            <person name="Lotay V."/>
            <person name="Karimi K."/>
            <person name="Yasuoka Y."/>
            <person name="Dichmann D.S."/>
            <person name="Flajnik M.F."/>
            <person name="Houston D.W."/>
            <person name="Shendure J."/>
            <person name="DuPasquier L."/>
            <person name="Vize P.D."/>
            <person name="Zorn A.M."/>
            <person name="Ito M."/>
            <person name="Marcotte E.M."/>
            <person name="Wallingford J.B."/>
            <person name="Ito Y."/>
            <person name="Asashima M."/>
            <person name="Ueno N."/>
            <person name="Matsuda Y."/>
            <person name="Veenstra G.J."/>
            <person name="Fujiyama A."/>
            <person name="Harland R.M."/>
            <person name="Taira M."/>
            <person name="Rokhsar D.S."/>
        </authorList>
    </citation>
    <scope>NUCLEOTIDE SEQUENCE [LARGE SCALE GENOMIC DNA]</scope>
    <source>
        <strain evidence="10">J</strain>
    </source>
</reference>
<dbReference type="Pfam" id="PF00418">
    <property type="entry name" value="Tubulin-binding"/>
    <property type="match status" value="4"/>
</dbReference>
<feature type="compositionally biased region" description="Polar residues" evidence="8">
    <location>
        <begin position="528"/>
        <end position="550"/>
    </location>
</feature>
<feature type="region of interest" description="Disordered" evidence="8">
    <location>
        <begin position="373"/>
        <end position="396"/>
    </location>
</feature>
<protein>
    <recommendedName>
        <fullName evidence="7">Microtubule-associated protein</fullName>
    </recommendedName>
</protein>
<keyword evidence="2 7" id="KW-0963">Cytoplasm</keyword>
<dbReference type="PROSITE" id="PS51491">
    <property type="entry name" value="TAU_MAP_2"/>
    <property type="match status" value="4"/>
</dbReference>
<dbReference type="GO" id="GO:0005874">
    <property type="term" value="C:microtubule"/>
    <property type="evidence" value="ECO:0007669"/>
    <property type="project" value="UniProtKB-KW"/>
</dbReference>
<feature type="compositionally biased region" description="Low complexity" evidence="8">
    <location>
        <begin position="477"/>
        <end position="497"/>
    </location>
</feature>
<feature type="compositionally biased region" description="Basic and acidic residues" evidence="8">
    <location>
        <begin position="570"/>
        <end position="580"/>
    </location>
</feature>
<evidence type="ECO:0000256" key="6">
    <source>
        <dbReference type="ARBA" id="ARBA00023212"/>
    </source>
</evidence>
<sequence length="929" mass="99192">MADHYQDYDSVGDHTADGSAQQIYTGGAGVHVLESSQESVIRLPSAAHGDGRSPARNQSLRPEPAASDPNHNSHIYPLNPLHGQDPLLPYLQPADHHHTGSDGAANCDVIKNAASVQEELANGEAVRSQVRAQIPEGTTEVVGPIITSLCQVIKTAAVDDENGMHTYKCPFMCPTEAAVGHSPSQQDHAAEEIALLATAGQEREPDTMAAAVKVTAHAEDYGITEEADGESQADKAAISSGVVESALEEDYYKESNGKDVNLEICEEDTEGWEEQVDEGCEMRQDDEDEEELSPVEQPQTNGTGTDPIFLEDNKHEQKEIEEPYVDIPASSFSVGQTRPRASVSVYQVEIDANIPINGKEAESEDVGIADTTEEKLKSPRKRVPAHGSGIPVSRVPVPKVRGIQGSCSSASRGLRIGRACYGVSVVVWSRQYGCPTIGSAHEQEKHETDSQEKGAQISTKHPPAKHPSRLHTVPHKSPSSSTLKSPSSPAASSVRSSQRTSLGTVGQLGITTRLHRAKEDGGPESATAKLTASRNTPTASRIPAKTSSIPKTPPSTVRRDQRKPPSSMGKPDRAESKSGERSGYSSPGSPGTPTGRSSSQTPTNREPKKIAVIRTPPKSPASAKSRLQPVTSPAAMPDLKNVRSKIGSTDNIRHQPGGGKVQIVHKKVDLGNVQSKCGSKDNLKHVPGGGAIQITHKPIDLTRVTSKCGSFVNIHHKPGTTSLRDSCYWPAPIPPARPTLCSPICFFSCPGGGNVELKSEKLEFDKIQSKIGSLDNVTHVPGGGAKKREEGNGEQTGDTPSPPNCLLHGPLAPLTEETEVPHLVAQEDDIMSLYMQNLIRSRRRIPPNPAEKGRILDSIESHKLSFRENAKAKTDHGAEIVYKSPGHSGETSPRRLSNVSSSGSINMSNSPQLSTLADQVSASLAKQGL</sequence>
<evidence type="ECO:0000256" key="3">
    <source>
        <dbReference type="ARBA" id="ARBA00022553"/>
    </source>
</evidence>
<dbReference type="InterPro" id="IPR001084">
    <property type="entry name" value="MAP_tubulin-bd_rpt"/>
</dbReference>
<name>A0A974BX48_XENLA</name>
<evidence type="ECO:0000313" key="10">
    <source>
        <dbReference type="Proteomes" id="UP000694892"/>
    </source>
</evidence>
<accession>A0A974BX48</accession>
<evidence type="ECO:0000256" key="1">
    <source>
        <dbReference type="ARBA" id="ARBA00004245"/>
    </source>
</evidence>
<dbReference type="GO" id="GO:0031175">
    <property type="term" value="P:neuron projection development"/>
    <property type="evidence" value="ECO:0007669"/>
    <property type="project" value="TreeGrafter"/>
</dbReference>
<evidence type="ECO:0000256" key="5">
    <source>
        <dbReference type="ARBA" id="ARBA00022737"/>
    </source>
</evidence>
<feature type="region of interest" description="Disordered" evidence="8">
    <location>
        <begin position="269"/>
        <end position="308"/>
    </location>
</feature>
<feature type="region of interest" description="Disordered" evidence="8">
    <location>
        <begin position="45"/>
        <end position="103"/>
    </location>
</feature>
<evidence type="ECO:0000256" key="7">
    <source>
        <dbReference type="RuleBase" id="RU000686"/>
    </source>
</evidence>
<feature type="region of interest" description="Disordered" evidence="8">
    <location>
        <begin position="1"/>
        <end position="22"/>
    </location>
</feature>
<dbReference type="PANTHER" id="PTHR11501:SF14">
    <property type="entry name" value="MICROTUBULE-ASSOCIATED PROTEIN TAU"/>
    <property type="match status" value="1"/>
</dbReference>
<gene>
    <name evidence="9" type="ORF">XELAEV_18043331mg</name>
</gene>
<dbReference type="EMBL" id="CM004482">
    <property type="protein sequence ID" value="OCT62247.1"/>
    <property type="molecule type" value="Genomic_DNA"/>
</dbReference>
<keyword evidence="6 7" id="KW-0206">Cytoskeleton</keyword>
<evidence type="ECO:0000313" key="9">
    <source>
        <dbReference type="EMBL" id="OCT62247.1"/>
    </source>
</evidence>
<evidence type="ECO:0000256" key="2">
    <source>
        <dbReference type="ARBA" id="ARBA00022490"/>
    </source>
</evidence>
<dbReference type="Proteomes" id="UP000694892">
    <property type="component" value="Chromosome 9_10L"/>
</dbReference>
<evidence type="ECO:0000256" key="8">
    <source>
        <dbReference type="SAM" id="MobiDB-lite"/>
    </source>
</evidence>
<proteinExistence type="predicted"/>
<dbReference type="PROSITE" id="PS00229">
    <property type="entry name" value="TAU_MAP_1"/>
    <property type="match status" value="3"/>
</dbReference>
<feature type="compositionally biased region" description="Low complexity" evidence="8">
    <location>
        <begin position="897"/>
        <end position="910"/>
    </location>
</feature>
<dbReference type="InterPro" id="IPR027324">
    <property type="entry name" value="MAP2/MAP4/Tau"/>
</dbReference>
<feature type="compositionally biased region" description="Basic and acidic residues" evidence="8">
    <location>
        <begin position="441"/>
        <end position="452"/>
    </location>
</feature>
<feature type="compositionally biased region" description="Basic and acidic residues" evidence="8">
    <location>
        <begin position="1"/>
        <end position="16"/>
    </location>
</feature>
<keyword evidence="4 7" id="KW-0493">Microtubule</keyword>
<evidence type="ECO:0000256" key="4">
    <source>
        <dbReference type="ARBA" id="ARBA00022701"/>
    </source>
</evidence>
<dbReference type="GO" id="GO:0043005">
    <property type="term" value="C:neuron projection"/>
    <property type="evidence" value="ECO:0007669"/>
    <property type="project" value="TreeGrafter"/>
</dbReference>
<dbReference type="GO" id="GO:0000226">
    <property type="term" value="P:microtubule cytoskeleton organization"/>
    <property type="evidence" value="ECO:0007669"/>
    <property type="project" value="TreeGrafter"/>
</dbReference>
<dbReference type="PANTHER" id="PTHR11501">
    <property type="entry name" value="MICROTUBULE-ASSOCIATED PROTEIN"/>
    <property type="match status" value="1"/>
</dbReference>
<keyword evidence="3" id="KW-0597">Phosphoprotein</keyword>
<feature type="compositionally biased region" description="Low complexity" evidence="8">
    <location>
        <begin position="582"/>
        <end position="603"/>
    </location>
</feature>
<keyword evidence="5" id="KW-0677">Repeat</keyword>
<comment type="subcellular location">
    <subcellularLocation>
        <location evidence="1 7">Cytoplasm</location>
        <location evidence="1 7">Cytoskeleton</location>
    </subcellularLocation>
</comment>
<dbReference type="AlphaFoldDB" id="A0A974BX48"/>
<feature type="region of interest" description="Disordered" evidence="8">
    <location>
        <begin position="775"/>
        <end position="808"/>
    </location>
</feature>
<feature type="region of interest" description="Disordered" evidence="8">
    <location>
        <begin position="882"/>
        <end position="911"/>
    </location>
</feature>
<feature type="compositionally biased region" description="Acidic residues" evidence="8">
    <location>
        <begin position="269"/>
        <end position="293"/>
    </location>
</feature>
<feature type="compositionally biased region" description="Basic residues" evidence="8">
    <location>
        <begin position="462"/>
        <end position="474"/>
    </location>
</feature>
<feature type="region of interest" description="Disordered" evidence="8">
    <location>
        <begin position="440"/>
        <end position="634"/>
    </location>
</feature>
<organism evidence="9 10">
    <name type="scientific">Xenopus laevis</name>
    <name type="common">African clawed frog</name>
    <dbReference type="NCBI Taxonomy" id="8355"/>
    <lineage>
        <taxon>Eukaryota</taxon>
        <taxon>Metazoa</taxon>
        <taxon>Chordata</taxon>
        <taxon>Craniata</taxon>
        <taxon>Vertebrata</taxon>
        <taxon>Euteleostomi</taxon>
        <taxon>Amphibia</taxon>
        <taxon>Batrachia</taxon>
        <taxon>Anura</taxon>
        <taxon>Pipoidea</taxon>
        <taxon>Pipidae</taxon>
        <taxon>Xenopodinae</taxon>
        <taxon>Xenopus</taxon>
        <taxon>Xenopus</taxon>
    </lineage>
</organism>